<dbReference type="EMBL" id="CAJMWT010005657">
    <property type="protein sequence ID" value="CAE6508175.1"/>
    <property type="molecule type" value="Genomic_DNA"/>
</dbReference>
<feature type="transmembrane region" description="Helical" evidence="1">
    <location>
        <begin position="368"/>
        <end position="393"/>
    </location>
</feature>
<comment type="caution">
    <text evidence="2">The sequence shown here is derived from an EMBL/GenBank/DDBJ whole genome shotgun (WGS) entry which is preliminary data.</text>
</comment>
<evidence type="ECO:0000313" key="2">
    <source>
        <dbReference type="EMBL" id="CAE6508175.1"/>
    </source>
</evidence>
<reference evidence="2" key="1">
    <citation type="submission" date="2021-01" db="EMBL/GenBank/DDBJ databases">
        <authorList>
            <person name="Kaushik A."/>
        </authorList>
    </citation>
    <scope>NUCLEOTIDE SEQUENCE</scope>
    <source>
        <strain evidence="2">AG2-2IIIB</strain>
    </source>
</reference>
<keyword evidence="1" id="KW-0812">Transmembrane</keyword>
<evidence type="ECO:0000313" key="3">
    <source>
        <dbReference type="Proteomes" id="UP000663843"/>
    </source>
</evidence>
<dbReference type="AlphaFoldDB" id="A0A8H3D833"/>
<sequence>MSSLLEQILALAPPGQSPYRYAADLLGMVLPEKANWFFWMLGAGSIVNALNLSTNFICVYMVGARRDLGESSPWFVRLQYDHSSGVPYLVPNALMIFLLFNGIFALLIQPYIWINYISYKYRTRLVPNTGLFFWYGFIFIFDGSGMWISAFGTFYATLLPQLLVVTSALSQAAWRDMLLLEFKIVDNLSILNRQWETGHIDQSLWDHTLALSEPLLGKIINARWAFVRNAITSGDEAWYALCFVFFTPSAIWLLYTLHRTIERKLWVPDVHLEDLGLRPPTRVSGSGQTTPTSAAFSGAEHQDAFVLHALPNPREGEPDIGEETARKLQTAYYSAMLQFIVTGFCLGAAAACWLWAALDVHVMVSPTLHALTVILSVWVYSVVGIMVNVFICIRLKAIGFQLPKLAGYFVGVWGLGSSREKRTSVH</sequence>
<accession>A0A8H3D833</accession>
<feature type="transmembrane region" description="Helical" evidence="1">
    <location>
        <begin position="85"/>
        <end position="112"/>
    </location>
</feature>
<keyword evidence="1" id="KW-0472">Membrane</keyword>
<evidence type="ECO:0000256" key="1">
    <source>
        <dbReference type="SAM" id="Phobius"/>
    </source>
</evidence>
<feature type="transmembrane region" description="Helical" evidence="1">
    <location>
        <begin position="335"/>
        <end position="356"/>
    </location>
</feature>
<evidence type="ECO:0008006" key="4">
    <source>
        <dbReference type="Google" id="ProtNLM"/>
    </source>
</evidence>
<gene>
    <name evidence="2" type="ORF">RDB_LOCUS148652</name>
</gene>
<feature type="transmembrane region" description="Helical" evidence="1">
    <location>
        <begin position="132"/>
        <end position="151"/>
    </location>
</feature>
<proteinExistence type="predicted"/>
<organism evidence="2 3">
    <name type="scientific">Rhizoctonia solani</name>
    <dbReference type="NCBI Taxonomy" id="456999"/>
    <lineage>
        <taxon>Eukaryota</taxon>
        <taxon>Fungi</taxon>
        <taxon>Dikarya</taxon>
        <taxon>Basidiomycota</taxon>
        <taxon>Agaricomycotina</taxon>
        <taxon>Agaricomycetes</taxon>
        <taxon>Cantharellales</taxon>
        <taxon>Ceratobasidiaceae</taxon>
        <taxon>Rhizoctonia</taxon>
    </lineage>
</organism>
<feature type="transmembrane region" description="Helical" evidence="1">
    <location>
        <begin position="36"/>
        <end position="64"/>
    </location>
</feature>
<keyword evidence="1" id="KW-1133">Transmembrane helix</keyword>
<protein>
    <recommendedName>
        <fullName evidence="4">Transmembrane protein</fullName>
    </recommendedName>
</protein>
<feature type="transmembrane region" description="Helical" evidence="1">
    <location>
        <begin position="237"/>
        <end position="255"/>
    </location>
</feature>
<name>A0A8H3D833_9AGAM</name>
<dbReference type="Proteomes" id="UP000663843">
    <property type="component" value="Unassembled WGS sequence"/>
</dbReference>